<protein>
    <submittedName>
        <fullName evidence="2">Uncharacterized protein</fullName>
    </submittedName>
</protein>
<name>A0A7X2L2D6_9BACL</name>
<feature type="transmembrane region" description="Helical" evidence="1">
    <location>
        <begin position="6"/>
        <end position="23"/>
    </location>
</feature>
<keyword evidence="1" id="KW-0812">Transmembrane</keyword>
<dbReference type="Proteomes" id="UP000463051">
    <property type="component" value="Unassembled WGS sequence"/>
</dbReference>
<organism evidence="2 3">
    <name type="scientific">Paenibacillus monticola</name>
    <dbReference type="NCBI Taxonomy" id="2666075"/>
    <lineage>
        <taxon>Bacteria</taxon>
        <taxon>Bacillati</taxon>
        <taxon>Bacillota</taxon>
        <taxon>Bacilli</taxon>
        <taxon>Bacillales</taxon>
        <taxon>Paenibacillaceae</taxon>
        <taxon>Paenibacillus</taxon>
    </lineage>
</organism>
<sequence>MVAQLIWIAAVYASAVAIIHMLHSREQTRQTPRARKWIHYILITRNHETVVEGYIRALNVCALLTGKRLRMTCMDDSSSDGTLEIVSRMARSGSPIDLVISMPTLQADEVMMHQGIVVDLRLSEQQVKLPFMRTTGSRGYRSKRGGR</sequence>
<proteinExistence type="predicted"/>
<keyword evidence="1" id="KW-0472">Membrane</keyword>
<accession>A0A7X2L2D6</accession>
<reference evidence="2 3" key="1">
    <citation type="submission" date="2019-11" db="EMBL/GenBank/DDBJ databases">
        <title>Paenibacillus monticola sp. nov., a novel PGPR strain isolated from mountain sample in China.</title>
        <authorList>
            <person name="Zhao Q."/>
            <person name="Li H.-P."/>
            <person name="Zhang J.-L."/>
        </authorList>
    </citation>
    <scope>NUCLEOTIDE SEQUENCE [LARGE SCALE GENOMIC DNA]</scope>
    <source>
        <strain evidence="2 3">LC-T2</strain>
    </source>
</reference>
<comment type="caution">
    <text evidence="2">The sequence shown here is derived from an EMBL/GenBank/DDBJ whole genome shotgun (WGS) entry which is preliminary data.</text>
</comment>
<dbReference type="AlphaFoldDB" id="A0A7X2L2D6"/>
<evidence type="ECO:0000256" key="1">
    <source>
        <dbReference type="SAM" id="Phobius"/>
    </source>
</evidence>
<gene>
    <name evidence="2" type="ORF">GJB61_14930</name>
</gene>
<keyword evidence="3" id="KW-1185">Reference proteome</keyword>
<dbReference type="EMBL" id="WJXB01000004">
    <property type="protein sequence ID" value="MRN54279.1"/>
    <property type="molecule type" value="Genomic_DNA"/>
</dbReference>
<dbReference type="CDD" id="cd00761">
    <property type="entry name" value="Glyco_tranf_GTA_type"/>
    <property type="match status" value="1"/>
</dbReference>
<keyword evidence="1" id="KW-1133">Transmembrane helix</keyword>
<dbReference type="RefSeq" id="WP_154119270.1">
    <property type="nucleotide sequence ID" value="NZ_WJXB01000004.1"/>
</dbReference>
<evidence type="ECO:0000313" key="3">
    <source>
        <dbReference type="Proteomes" id="UP000463051"/>
    </source>
</evidence>
<evidence type="ECO:0000313" key="2">
    <source>
        <dbReference type="EMBL" id="MRN54279.1"/>
    </source>
</evidence>